<dbReference type="EMBL" id="MSCW01000009">
    <property type="protein sequence ID" value="ONF42538.1"/>
    <property type="molecule type" value="Genomic_DNA"/>
</dbReference>
<accession>A0A1V2DPE0</accession>
<dbReference type="OrthoDB" id="6372099at2"/>
<evidence type="ECO:0000313" key="2">
    <source>
        <dbReference type="Proteomes" id="UP000189339"/>
    </source>
</evidence>
<reference evidence="1 2" key="1">
    <citation type="submission" date="2016-12" db="EMBL/GenBank/DDBJ databases">
        <title>Marinobacter lutaoensis whole genome sequencing.</title>
        <authorList>
            <person name="Verma A."/>
            <person name="Krishnamurthi S."/>
        </authorList>
    </citation>
    <scope>NUCLEOTIDE SEQUENCE [LARGE SCALE GENOMIC DNA]</scope>
    <source>
        <strain evidence="1 2">T5054</strain>
    </source>
</reference>
<dbReference type="Proteomes" id="UP000189339">
    <property type="component" value="Unassembled WGS sequence"/>
</dbReference>
<protein>
    <submittedName>
        <fullName evidence="1">Uncharacterized protein</fullName>
    </submittedName>
</protein>
<organism evidence="1 2">
    <name type="scientific">Marinobacter lutaoensis</name>
    <dbReference type="NCBI Taxonomy" id="135739"/>
    <lineage>
        <taxon>Bacteria</taxon>
        <taxon>Pseudomonadati</taxon>
        <taxon>Pseudomonadota</taxon>
        <taxon>Gammaproteobacteria</taxon>
        <taxon>Pseudomonadales</taxon>
        <taxon>Marinobacteraceae</taxon>
        <taxon>Marinobacter</taxon>
    </lineage>
</organism>
<keyword evidence="2" id="KW-1185">Reference proteome</keyword>
<evidence type="ECO:0000313" key="1">
    <source>
        <dbReference type="EMBL" id="ONF42538.1"/>
    </source>
</evidence>
<proteinExistence type="predicted"/>
<gene>
    <name evidence="1" type="ORF">BTO32_15120</name>
</gene>
<name>A0A1V2DPE0_9GAMM</name>
<sequence length="118" mass="13455">MDQNAKNQTYCESMLRLQDWYPQFEIARWFALGESSTSAKRIIRSSMLRKLYPEDHPDKRGANNSDVLAIGLLDLLHREGYDVSTLQFDTKGKVLGVRKRPLLRSITSKAAGEEPEKG</sequence>
<comment type="caution">
    <text evidence="1">The sequence shown here is derived from an EMBL/GenBank/DDBJ whole genome shotgun (WGS) entry which is preliminary data.</text>
</comment>
<dbReference type="RefSeq" id="WP_076725483.1">
    <property type="nucleotide sequence ID" value="NZ_MSCW01000009.1"/>
</dbReference>
<dbReference type="AlphaFoldDB" id="A0A1V2DPE0"/>